<protein>
    <recommendedName>
        <fullName evidence="10">L,D-TPase catalytic domain-containing protein</fullName>
    </recommendedName>
</protein>
<evidence type="ECO:0000256" key="1">
    <source>
        <dbReference type="ARBA" id="ARBA00004752"/>
    </source>
</evidence>
<evidence type="ECO:0000256" key="3">
    <source>
        <dbReference type="ARBA" id="ARBA00022679"/>
    </source>
</evidence>
<organism evidence="11 12">
    <name type="scientific">Methylobacterium organophilum</name>
    <dbReference type="NCBI Taxonomy" id="410"/>
    <lineage>
        <taxon>Bacteria</taxon>
        <taxon>Pseudomonadati</taxon>
        <taxon>Pseudomonadota</taxon>
        <taxon>Alphaproteobacteria</taxon>
        <taxon>Hyphomicrobiales</taxon>
        <taxon>Methylobacteriaceae</taxon>
        <taxon>Methylobacterium</taxon>
    </lineage>
</organism>
<dbReference type="Pfam" id="PF03734">
    <property type="entry name" value="YkuD"/>
    <property type="match status" value="1"/>
</dbReference>
<keyword evidence="5 7" id="KW-0573">Peptidoglycan synthesis</keyword>
<feature type="compositionally biased region" description="Low complexity" evidence="8">
    <location>
        <begin position="667"/>
        <end position="677"/>
    </location>
</feature>
<dbReference type="InterPro" id="IPR036365">
    <property type="entry name" value="PGBD-like_sf"/>
</dbReference>
<feature type="domain" description="L,D-TPase catalytic" evidence="10">
    <location>
        <begin position="421"/>
        <end position="579"/>
    </location>
</feature>
<keyword evidence="6 7" id="KW-0961">Cell wall biogenesis/degradation</keyword>
<dbReference type="SUPFAM" id="SSF141523">
    <property type="entry name" value="L,D-transpeptidase catalytic domain-like"/>
    <property type="match status" value="1"/>
</dbReference>
<dbReference type="PROSITE" id="PS52029">
    <property type="entry name" value="LD_TPASE"/>
    <property type="match status" value="1"/>
</dbReference>
<evidence type="ECO:0000256" key="8">
    <source>
        <dbReference type="SAM" id="MobiDB-lite"/>
    </source>
</evidence>
<keyword evidence="3" id="KW-0808">Transferase</keyword>
<dbReference type="InterPro" id="IPR036366">
    <property type="entry name" value="PGBDSf"/>
</dbReference>
<evidence type="ECO:0000256" key="6">
    <source>
        <dbReference type="ARBA" id="ARBA00023316"/>
    </source>
</evidence>
<dbReference type="PANTHER" id="PTHR41533">
    <property type="entry name" value="L,D-TRANSPEPTIDASE HI_1667-RELATED"/>
    <property type="match status" value="1"/>
</dbReference>
<dbReference type="PANTHER" id="PTHR41533:SF2">
    <property type="entry name" value="BLR7131 PROTEIN"/>
    <property type="match status" value="1"/>
</dbReference>
<sequence>MRALTSARSTLALAAMLTASVAMAPLARAETAAPPAPAPEVIRKAAVEPNAPAETTPVQARPGAETGAPKPAEPAPADAKPAETGSTAPKPAGEDPGAVPTTAGPALDPSATDAPKEEPVVAEPAAPQAPADPQGAALFARLSDAAPLLARLPGKEREALKAFYALVDFRPVWIEKGAWNAAAKSVIARLQAAGEDGLDPAAYPVPALKDLDKPGAEAALAEAELKLSAAVALYARDARGGRVNLTAISKLITPQLDLPGADLTLARVSISGDKAGQILQEYNPQTAGYRALKSRLAALRGPAPQVAASKSLRLPAGPVLKIGMNDRRVPALRAHFGLEERAAGTLDAGPGEPETYDKAVADAVADFQRSRGLPANGVLTRGTVVALALDDAPAASRGGSEADLLVNMERWRWLPGELGPDYVFVNVPEFRLRVFRGGIERDTTRVIVGKPESPTPTFSGLMEYAVVNPSWFVPPSILKKEFLPGLARDPNYAARRGYQVVRRGNSISVRQPPGERNALGFIKFLFPNQHAVYLHDTPNRSLFSASYRAMSHGCVRVDDPFRFADAVLPNWSNARLKALIGKGERTIRLPEKLPVHLAYFTAYVDDDGVYRTLPDLYGYDAPMRAALGLAPATPAMAKAKPPAEAKRNIAATPTAPQALRTIRREATGAAAPRAAPVPRAPHRESEVYGEPGLWTPELARPEPRSWW</sequence>
<evidence type="ECO:0000256" key="5">
    <source>
        <dbReference type="ARBA" id="ARBA00022984"/>
    </source>
</evidence>
<evidence type="ECO:0000256" key="2">
    <source>
        <dbReference type="ARBA" id="ARBA00005992"/>
    </source>
</evidence>
<dbReference type="InterPro" id="IPR005490">
    <property type="entry name" value="LD_TPept_cat_dom"/>
</dbReference>
<evidence type="ECO:0000259" key="10">
    <source>
        <dbReference type="PROSITE" id="PS52029"/>
    </source>
</evidence>
<dbReference type="Gene3D" id="1.10.101.10">
    <property type="entry name" value="PGBD-like superfamily/PGBD"/>
    <property type="match status" value="1"/>
</dbReference>
<proteinExistence type="inferred from homology"/>
<accession>A0ABQ4T2H2</accession>
<feature type="compositionally biased region" description="Low complexity" evidence="8">
    <location>
        <begin position="121"/>
        <end position="132"/>
    </location>
</feature>
<reference evidence="11" key="1">
    <citation type="journal article" date="2021" name="Front. Microbiol.">
        <title>Comprehensive Comparative Genomics and Phenotyping of Methylobacterium Species.</title>
        <authorList>
            <person name="Alessa O."/>
            <person name="Ogura Y."/>
            <person name="Fujitani Y."/>
            <person name="Takami H."/>
            <person name="Hayashi T."/>
            <person name="Sahin N."/>
            <person name="Tani A."/>
        </authorList>
    </citation>
    <scope>NUCLEOTIDE SEQUENCE</scope>
    <source>
        <strain evidence="11">NBRC 15689</strain>
    </source>
</reference>
<dbReference type="InterPro" id="IPR002477">
    <property type="entry name" value="Peptidoglycan-bd-like"/>
</dbReference>
<reference evidence="11" key="2">
    <citation type="submission" date="2021-08" db="EMBL/GenBank/DDBJ databases">
        <authorList>
            <person name="Tani A."/>
            <person name="Ola A."/>
            <person name="Ogura Y."/>
            <person name="Katsura K."/>
            <person name="Hayashi T."/>
        </authorList>
    </citation>
    <scope>NUCLEOTIDE SEQUENCE</scope>
    <source>
        <strain evidence="11">NBRC 15689</strain>
    </source>
</reference>
<dbReference type="InterPro" id="IPR045380">
    <property type="entry name" value="LD_TPept_scaffold_dom"/>
</dbReference>
<feature type="active site" description="Proton donor/acceptor" evidence="7">
    <location>
        <position position="535"/>
    </location>
</feature>
<feature type="compositionally biased region" description="Low complexity" evidence="8">
    <location>
        <begin position="62"/>
        <end position="84"/>
    </location>
</feature>
<evidence type="ECO:0000313" key="11">
    <source>
        <dbReference type="EMBL" id="GJE25846.1"/>
    </source>
</evidence>
<dbReference type="Gene3D" id="2.40.440.10">
    <property type="entry name" value="L,D-transpeptidase catalytic domain-like"/>
    <property type="match status" value="1"/>
</dbReference>
<comment type="pathway">
    <text evidence="1 7">Cell wall biogenesis; peptidoglycan biosynthesis.</text>
</comment>
<feature type="chain" id="PRO_5047164789" description="L,D-TPase catalytic domain-containing protein" evidence="9">
    <location>
        <begin position="25"/>
        <end position="707"/>
    </location>
</feature>
<dbReference type="EMBL" id="BPQV01000002">
    <property type="protein sequence ID" value="GJE25846.1"/>
    <property type="molecule type" value="Genomic_DNA"/>
</dbReference>
<feature type="signal peptide" evidence="9">
    <location>
        <begin position="1"/>
        <end position="24"/>
    </location>
</feature>
<evidence type="ECO:0000256" key="9">
    <source>
        <dbReference type="SAM" id="SignalP"/>
    </source>
</evidence>
<dbReference type="Proteomes" id="UP001055156">
    <property type="component" value="Unassembled WGS sequence"/>
</dbReference>
<evidence type="ECO:0000313" key="12">
    <source>
        <dbReference type="Proteomes" id="UP001055156"/>
    </source>
</evidence>
<feature type="active site" description="Nucleophile" evidence="7">
    <location>
        <position position="554"/>
    </location>
</feature>
<dbReference type="SUPFAM" id="SSF47090">
    <property type="entry name" value="PGBD-like"/>
    <property type="match status" value="1"/>
</dbReference>
<dbReference type="Pfam" id="PF20142">
    <property type="entry name" value="Scaffold"/>
    <property type="match status" value="1"/>
</dbReference>
<keyword evidence="4 7" id="KW-0133">Cell shape</keyword>
<dbReference type="RefSeq" id="WP_238309807.1">
    <property type="nucleotide sequence ID" value="NZ_BPQV01000002.1"/>
</dbReference>
<evidence type="ECO:0000256" key="4">
    <source>
        <dbReference type="ARBA" id="ARBA00022960"/>
    </source>
</evidence>
<evidence type="ECO:0000256" key="7">
    <source>
        <dbReference type="PROSITE-ProRule" id="PRU01373"/>
    </source>
</evidence>
<keyword evidence="12" id="KW-1185">Reference proteome</keyword>
<dbReference type="CDD" id="cd16913">
    <property type="entry name" value="YkuD_like"/>
    <property type="match status" value="1"/>
</dbReference>
<dbReference type="Pfam" id="PF01471">
    <property type="entry name" value="PG_binding_1"/>
    <property type="match status" value="1"/>
</dbReference>
<dbReference type="InterPro" id="IPR052905">
    <property type="entry name" value="LD-transpeptidase_YkuD-like"/>
</dbReference>
<gene>
    <name evidence="11" type="ORF">LKMONMHP_0689</name>
</gene>
<dbReference type="InterPro" id="IPR038063">
    <property type="entry name" value="Transpep_catalytic_dom"/>
</dbReference>
<comment type="caution">
    <text evidence="11">The sequence shown here is derived from an EMBL/GenBank/DDBJ whole genome shotgun (WGS) entry which is preliminary data.</text>
</comment>
<keyword evidence="9" id="KW-0732">Signal</keyword>
<feature type="region of interest" description="Disordered" evidence="8">
    <location>
        <begin position="33"/>
        <end position="132"/>
    </location>
</feature>
<name>A0ABQ4T2H2_METOR</name>
<feature type="region of interest" description="Disordered" evidence="8">
    <location>
        <begin position="667"/>
        <end position="707"/>
    </location>
</feature>
<comment type="similarity">
    <text evidence="2">Belongs to the YkuD family.</text>
</comment>